<evidence type="ECO:0000313" key="3">
    <source>
        <dbReference type="EMBL" id="KAK6355084.1"/>
    </source>
</evidence>
<evidence type="ECO:0000256" key="2">
    <source>
        <dbReference type="SAM" id="SignalP"/>
    </source>
</evidence>
<accession>A0AAV9V6N1</accession>
<name>A0AAV9V6N1_9PEZI</name>
<reference evidence="3 4" key="1">
    <citation type="submission" date="2019-10" db="EMBL/GenBank/DDBJ databases">
        <authorList>
            <person name="Palmer J.M."/>
        </authorList>
    </citation>
    <scope>NUCLEOTIDE SEQUENCE [LARGE SCALE GENOMIC DNA]</scope>
    <source>
        <strain evidence="3 4">TWF696</strain>
    </source>
</reference>
<dbReference type="Proteomes" id="UP001375240">
    <property type="component" value="Unassembled WGS sequence"/>
</dbReference>
<feature type="compositionally biased region" description="Low complexity" evidence="1">
    <location>
        <begin position="274"/>
        <end position="283"/>
    </location>
</feature>
<feature type="compositionally biased region" description="Low complexity" evidence="1">
    <location>
        <begin position="247"/>
        <end position="258"/>
    </location>
</feature>
<sequence>MQLQTIVIFAAGLVATASAIPGPIAANPAVKHIAARAINVADGSFAGLIFKRQNACPEGFNSCGSGCTPGPCCDNDSGLACRAGEVCTQVNGETGCCADGYVCGAIRGCQDAGANSCTPGDVDGNGVMCCDDGAPVCSTSAGLPICAATPSTTIYTVFSTATDAAAATDAAPTDAAPTDAAPTDATATDDFDTTSTTSTTMTSTITLTLDSNSNVIPPATDVTGTDGSAPAPTSPSDEPPVGGAEPTTTETDVTIQTTDVSAAPTQTLGAGSGEDTTSTEEAVSTTTSVLVLPYPTPIGNGTGNATATSTPSPPEATGAAGKLGVSGFALTIAMGLLALVM</sequence>
<comment type="caution">
    <text evidence="3">The sequence shown here is derived from an EMBL/GenBank/DDBJ whole genome shotgun (WGS) entry which is preliminary data.</text>
</comment>
<keyword evidence="2" id="KW-0732">Signal</keyword>
<gene>
    <name evidence="3" type="ORF">TWF696_004208</name>
</gene>
<feature type="chain" id="PRO_5043676229" evidence="2">
    <location>
        <begin position="20"/>
        <end position="341"/>
    </location>
</feature>
<dbReference type="AlphaFoldDB" id="A0AAV9V6N1"/>
<feature type="region of interest" description="Disordered" evidence="1">
    <location>
        <begin position="211"/>
        <end position="283"/>
    </location>
</feature>
<evidence type="ECO:0000313" key="4">
    <source>
        <dbReference type="Proteomes" id="UP001375240"/>
    </source>
</evidence>
<protein>
    <submittedName>
        <fullName evidence="3">Uncharacterized protein</fullName>
    </submittedName>
</protein>
<proteinExistence type="predicted"/>
<feature type="compositionally biased region" description="Polar residues" evidence="1">
    <location>
        <begin position="259"/>
        <end position="269"/>
    </location>
</feature>
<organism evidence="3 4">
    <name type="scientific">Orbilia brochopaga</name>
    <dbReference type="NCBI Taxonomy" id="3140254"/>
    <lineage>
        <taxon>Eukaryota</taxon>
        <taxon>Fungi</taxon>
        <taxon>Dikarya</taxon>
        <taxon>Ascomycota</taxon>
        <taxon>Pezizomycotina</taxon>
        <taxon>Orbiliomycetes</taxon>
        <taxon>Orbiliales</taxon>
        <taxon>Orbiliaceae</taxon>
        <taxon>Orbilia</taxon>
    </lineage>
</organism>
<feature type="signal peptide" evidence="2">
    <location>
        <begin position="1"/>
        <end position="19"/>
    </location>
</feature>
<keyword evidence="4" id="KW-1185">Reference proteome</keyword>
<feature type="region of interest" description="Disordered" evidence="1">
    <location>
        <begin position="169"/>
        <end position="199"/>
    </location>
</feature>
<dbReference type="EMBL" id="JAVHNQ010000002">
    <property type="protein sequence ID" value="KAK6355084.1"/>
    <property type="molecule type" value="Genomic_DNA"/>
</dbReference>
<feature type="compositionally biased region" description="Low complexity" evidence="1">
    <location>
        <begin position="169"/>
        <end position="186"/>
    </location>
</feature>
<evidence type="ECO:0000256" key="1">
    <source>
        <dbReference type="SAM" id="MobiDB-lite"/>
    </source>
</evidence>